<dbReference type="InterPro" id="IPR006429">
    <property type="entry name" value="Phage_lambda_portal"/>
</dbReference>
<organism evidence="1 2">
    <name type="scientific">Puniceicoccus vermicola</name>
    <dbReference type="NCBI Taxonomy" id="388746"/>
    <lineage>
        <taxon>Bacteria</taxon>
        <taxon>Pseudomonadati</taxon>
        <taxon>Verrucomicrobiota</taxon>
        <taxon>Opitutia</taxon>
        <taxon>Puniceicoccales</taxon>
        <taxon>Puniceicoccaceae</taxon>
        <taxon>Puniceicoccus</taxon>
    </lineage>
</organism>
<evidence type="ECO:0000313" key="2">
    <source>
        <dbReference type="Proteomes" id="UP000525652"/>
    </source>
</evidence>
<name>A0A7X1E5Y1_9BACT</name>
<dbReference type="Pfam" id="PF05136">
    <property type="entry name" value="Phage_portal_2"/>
    <property type="match status" value="1"/>
</dbReference>
<comment type="caution">
    <text evidence="1">The sequence shown here is derived from an EMBL/GenBank/DDBJ whole genome shotgun (WGS) entry which is preliminary data.</text>
</comment>
<keyword evidence="2" id="KW-1185">Reference proteome</keyword>
<dbReference type="AlphaFoldDB" id="A0A7X1E5Y1"/>
<protein>
    <submittedName>
        <fullName evidence="1">Phage portal protein</fullName>
    </submittedName>
</protein>
<gene>
    <name evidence="1" type="ORF">H5P30_09845</name>
</gene>
<dbReference type="RefSeq" id="WP_185692777.1">
    <property type="nucleotide sequence ID" value="NZ_JACHVA010000082.1"/>
</dbReference>
<dbReference type="GO" id="GO:0005198">
    <property type="term" value="F:structural molecule activity"/>
    <property type="evidence" value="ECO:0007669"/>
    <property type="project" value="InterPro"/>
</dbReference>
<proteinExistence type="predicted"/>
<sequence>MKGLVLDQFGKTASFSRINPVQPSYDNAFRGGYHPYTDTEQFPYNNRIKVISYLREEAKTNAILAGIINAWVNTVGVPAFKSVSSSKEYNEEKEEFLESRFSNLCKTYDFRTFVRLICNEYVLTGEVFVYFLKDGHVKLLPAELIGSDPKNEDPNEVDGIIFSANGYVEGYRLGKRIKNKISFSKEDSQVIPANFVNHLCRRTRIEQVRGDIPMMPAIQAIQDLSEITKAKVKSIKIQSSLSYAIIKNNAQEYIEMLQAAVSEGSVDAQDALNWTTARSSYSRNAVQDIERGSMLYLENGEDAKPLSTNFQSGDFSAFELMTIKRICGTIAVPQQEILGYDQSNYSSSRAEKLKFAAFVKEFRKDAVQTILLPLQSWLVRRAVLFGDFIAGPEGEDNKVEYIFPAFATIDENKAVQAASERLAEGLTSKSQEIAAIGGQADQVLRDRIQYAAKQAQLIKEMAVESGLTEEEIRTELEAGK</sequence>
<dbReference type="Proteomes" id="UP000525652">
    <property type="component" value="Unassembled WGS sequence"/>
</dbReference>
<accession>A0A7X1E5Y1</accession>
<dbReference type="GO" id="GO:0019068">
    <property type="term" value="P:virion assembly"/>
    <property type="evidence" value="ECO:0007669"/>
    <property type="project" value="InterPro"/>
</dbReference>
<evidence type="ECO:0000313" key="1">
    <source>
        <dbReference type="EMBL" id="MBC2602077.1"/>
    </source>
</evidence>
<dbReference type="EMBL" id="JACHVA010000082">
    <property type="protein sequence ID" value="MBC2602077.1"/>
    <property type="molecule type" value="Genomic_DNA"/>
</dbReference>
<reference evidence="1 2" key="1">
    <citation type="submission" date="2020-07" db="EMBL/GenBank/DDBJ databases">
        <authorList>
            <person name="Feng X."/>
        </authorList>
    </citation>
    <scope>NUCLEOTIDE SEQUENCE [LARGE SCALE GENOMIC DNA]</scope>
    <source>
        <strain evidence="1 2">JCM14086</strain>
    </source>
</reference>